<dbReference type="Gene3D" id="2.60.40.10">
    <property type="entry name" value="Immunoglobulins"/>
    <property type="match status" value="1"/>
</dbReference>
<keyword evidence="2" id="KW-0812">Transmembrane</keyword>
<evidence type="ECO:0000256" key="3">
    <source>
        <dbReference type="ARBA" id="ARBA00022729"/>
    </source>
</evidence>
<evidence type="ECO:0000256" key="8">
    <source>
        <dbReference type="ARBA" id="ARBA00023157"/>
    </source>
</evidence>
<sequence length="122" mass="13442">MQQEPHRSPGQGAAENPLWKYPAGGKMVVEPREPLVRYGDAVQLNCSLPCTGAMVQWKGLDTNLGSIDFFPTHSVLHINSAEVATEGTKICQGTCGEEHYQKSVNLKVYCKTWWRECCSGAS</sequence>
<feature type="domain" description="Immunoglobulin" evidence="11">
    <location>
        <begin position="31"/>
        <end position="109"/>
    </location>
</feature>
<dbReference type="InterPro" id="IPR003599">
    <property type="entry name" value="Ig_sub"/>
</dbReference>
<reference evidence="12" key="2">
    <citation type="submission" date="2025-08" db="UniProtKB">
        <authorList>
            <consortium name="Ensembl"/>
        </authorList>
    </citation>
    <scope>IDENTIFICATION</scope>
</reference>
<dbReference type="InterPro" id="IPR037413">
    <property type="entry name" value="MADCAM1"/>
</dbReference>
<protein>
    <recommendedName>
        <fullName evidence="11">Immunoglobulin domain-containing protein</fullName>
    </recommendedName>
</protein>
<dbReference type="GO" id="GO:0034113">
    <property type="term" value="P:heterotypic cell-cell adhesion"/>
    <property type="evidence" value="ECO:0007669"/>
    <property type="project" value="TreeGrafter"/>
</dbReference>
<dbReference type="SMART" id="SM00409">
    <property type="entry name" value="IG"/>
    <property type="match status" value="1"/>
</dbReference>
<dbReference type="Pfam" id="PF03921">
    <property type="entry name" value="ICAM_N"/>
    <property type="match status" value="1"/>
</dbReference>
<keyword evidence="3" id="KW-0732">Signal</keyword>
<dbReference type="Ensembl" id="ENSAPLT00020011938.1">
    <property type="protein sequence ID" value="ENSAPLP00020011093.1"/>
    <property type="gene ID" value="ENSAPLG00020008180.1"/>
</dbReference>
<evidence type="ECO:0000256" key="9">
    <source>
        <dbReference type="ARBA" id="ARBA00023180"/>
    </source>
</evidence>
<proteinExistence type="predicted"/>
<dbReference type="InterPro" id="IPR013768">
    <property type="entry name" value="ICAM_N"/>
</dbReference>
<evidence type="ECO:0000259" key="11">
    <source>
        <dbReference type="SMART" id="SM00409"/>
    </source>
</evidence>
<evidence type="ECO:0000256" key="4">
    <source>
        <dbReference type="ARBA" id="ARBA00022737"/>
    </source>
</evidence>
<evidence type="ECO:0000313" key="13">
    <source>
        <dbReference type="Proteomes" id="UP000694400"/>
    </source>
</evidence>
<evidence type="ECO:0000256" key="6">
    <source>
        <dbReference type="ARBA" id="ARBA00022989"/>
    </source>
</evidence>
<keyword evidence="4" id="KW-0677">Repeat</keyword>
<dbReference type="PANTHER" id="PTHR14162">
    <property type="entry name" value="MUCOSAL ADDRESSIN CELL ADHESION MOLECULE-1"/>
    <property type="match status" value="1"/>
</dbReference>
<evidence type="ECO:0000256" key="5">
    <source>
        <dbReference type="ARBA" id="ARBA00022889"/>
    </source>
</evidence>
<dbReference type="Proteomes" id="UP000694400">
    <property type="component" value="Chromosome 28"/>
</dbReference>
<evidence type="ECO:0000256" key="7">
    <source>
        <dbReference type="ARBA" id="ARBA00023136"/>
    </source>
</evidence>
<comment type="subcellular location">
    <subcellularLocation>
        <location evidence="1">Membrane</location>
        <topology evidence="1">Single-pass type I membrane protein</topology>
    </subcellularLocation>
</comment>
<reference evidence="12" key="1">
    <citation type="submission" date="2019-08" db="EMBL/GenBank/DDBJ databases">
        <title>Three high-quality genomes provides insights into domestication of ducks.</title>
        <authorList>
            <person name="Hou Z.C."/>
            <person name="Zhu F."/>
            <person name="Yin Z.T."/>
            <person name="Zhang F."/>
        </authorList>
    </citation>
    <scope>NUCLEOTIDE SEQUENCE [LARGE SCALE GENOMIC DNA]</scope>
</reference>
<dbReference type="AlphaFoldDB" id="A0A8B9STY7"/>
<keyword evidence="7" id="KW-0472">Membrane</keyword>
<keyword evidence="9" id="KW-0325">Glycoprotein</keyword>
<dbReference type="GO" id="GO:0016020">
    <property type="term" value="C:membrane"/>
    <property type="evidence" value="ECO:0007669"/>
    <property type="project" value="UniProtKB-SubCell"/>
</dbReference>
<reference evidence="12" key="3">
    <citation type="submission" date="2025-09" db="UniProtKB">
        <authorList>
            <consortium name="Ensembl"/>
        </authorList>
    </citation>
    <scope>IDENTIFICATION</scope>
</reference>
<dbReference type="InterPro" id="IPR013783">
    <property type="entry name" value="Ig-like_fold"/>
</dbReference>
<evidence type="ECO:0000256" key="10">
    <source>
        <dbReference type="ARBA" id="ARBA00023319"/>
    </source>
</evidence>
<dbReference type="GO" id="GO:0050901">
    <property type="term" value="P:leukocyte tethering or rolling"/>
    <property type="evidence" value="ECO:0007669"/>
    <property type="project" value="TreeGrafter"/>
</dbReference>
<evidence type="ECO:0000256" key="2">
    <source>
        <dbReference type="ARBA" id="ARBA00022692"/>
    </source>
</evidence>
<dbReference type="InterPro" id="IPR036179">
    <property type="entry name" value="Ig-like_dom_sf"/>
</dbReference>
<dbReference type="GO" id="GO:2000403">
    <property type="term" value="P:positive regulation of lymphocyte migration"/>
    <property type="evidence" value="ECO:0007669"/>
    <property type="project" value="InterPro"/>
</dbReference>
<keyword evidence="5" id="KW-0130">Cell adhesion</keyword>
<organism evidence="12 13">
    <name type="scientific">Anas platyrhynchos</name>
    <name type="common">Mallard</name>
    <name type="synonym">Anas boschas</name>
    <dbReference type="NCBI Taxonomy" id="8839"/>
    <lineage>
        <taxon>Eukaryota</taxon>
        <taxon>Metazoa</taxon>
        <taxon>Chordata</taxon>
        <taxon>Craniata</taxon>
        <taxon>Vertebrata</taxon>
        <taxon>Euteleostomi</taxon>
        <taxon>Archelosauria</taxon>
        <taxon>Archosauria</taxon>
        <taxon>Dinosauria</taxon>
        <taxon>Saurischia</taxon>
        <taxon>Theropoda</taxon>
        <taxon>Coelurosauria</taxon>
        <taxon>Aves</taxon>
        <taxon>Neognathae</taxon>
        <taxon>Galloanserae</taxon>
        <taxon>Anseriformes</taxon>
        <taxon>Anatidae</taxon>
        <taxon>Anatinae</taxon>
        <taxon>Anas</taxon>
    </lineage>
</organism>
<dbReference type="GO" id="GO:0007229">
    <property type="term" value="P:integrin-mediated signaling pathway"/>
    <property type="evidence" value="ECO:0007669"/>
    <property type="project" value="InterPro"/>
</dbReference>
<dbReference type="PANTHER" id="PTHR14162:SF1">
    <property type="entry name" value="MUCOSAL ADDRESSIN CELL ADHESION MOLECULE 1"/>
    <property type="match status" value="1"/>
</dbReference>
<keyword evidence="8" id="KW-1015">Disulfide bond</keyword>
<name>A0A8B9STY7_ANAPL</name>
<keyword evidence="10" id="KW-0393">Immunoglobulin domain</keyword>
<accession>A0A8B9STY7</accession>
<evidence type="ECO:0000256" key="1">
    <source>
        <dbReference type="ARBA" id="ARBA00004479"/>
    </source>
</evidence>
<dbReference type="GO" id="GO:0098640">
    <property type="term" value="F:integrin binding involved in cell-matrix adhesion"/>
    <property type="evidence" value="ECO:0007669"/>
    <property type="project" value="InterPro"/>
</dbReference>
<dbReference type="FunFam" id="2.60.40.10:FF:000194">
    <property type="entry name" value="Intercellular adhesion molecule 1"/>
    <property type="match status" value="1"/>
</dbReference>
<evidence type="ECO:0000313" key="12">
    <source>
        <dbReference type="Ensembl" id="ENSAPLP00020011093.1"/>
    </source>
</evidence>
<dbReference type="SUPFAM" id="SSF48726">
    <property type="entry name" value="Immunoglobulin"/>
    <property type="match status" value="1"/>
</dbReference>
<keyword evidence="6" id="KW-1133">Transmembrane helix</keyword>